<name>A0A316FQJ8_9GAMM</name>
<dbReference type="EMBL" id="QGGU01000006">
    <property type="protein sequence ID" value="PWK50944.1"/>
    <property type="molecule type" value="Genomic_DNA"/>
</dbReference>
<dbReference type="Proteomes" id="UP000245790">
    <property type="component" value="Unassembled WGS sequence"/>
</dbReference>
<feature type="chain" id="PRO_5016332690" description="Phosphodiesterase" evidence="1">
    <location>
        <begin position="19"/>
        <end position="89"/>
    </location>
</feature>
<evidence type="ECO:0008006" key="4">
    <source>
        <dbReference type="Google" id="ProtNLM"/>
    </source>
</evidence>
<proteinExistence type="predicted"/>
<sequence length="89" mass="9779">MKTWLVAGLLSASLNTLAATTPMTIGSQGAETNKTPRTGQSMMTVRESFGTPMQEAPAVGEPPITRWVYKNFTVYFEHDKVIHAVKHKS</sequence>
<feature type="signal peptide" evidence="1">
    <location>
        <begin position="1"/>
        <end position="18"/>
    </location>
</feature>
<protein>
    <recommendedName>
        <fullName evidence="4">Phosphodiesterase</fullName>
    </recommendedName>
</protein>
<dbReference type="AlphaFoldDB" id="A0A316FQJ8"/>
<evidence type="ECO:0000256" key="1">
    <source>
        <dbReference type="SAM" id="SignalP"/>
    </source>
</evidence>
<gene>
    <name evidence="2" type="ORF">C8D97_106237</name>
</gene>
<comment type="caution">
    <text evidence="2">The sequence shown here is derived from an EMBL/GenBank/DDBJ whole genome shotgun (WGS) entry which is preliminary data.</text>
</comment>
<evidence type="ECO:0000313" key="2">
    <source>
        <dbReference type="EMBL" id="PWK50944.1"/>
    </source>
</evidence>
<keyword evidence="3" id="KW-1185">Reference proteome</keyword>
<accession>A0A316FQJ8</accession>
<keyword evidence="1" id="KW-0732">Signal</keyword>
<reference evidence="2 3" key="1">
    <citation type="submission" date="2018-05" db="EMBL/GenBank/DDBJ databases">
        <title>Genomic Encyclopedia of Type Strains, Phase IV (KMG-IV): sequencing the most valuable type-strain genomes for metagenomic binning, comparative biology and taxonomic classification.</title>
        <authorList>
            <person name="Goeker M."/>
        </authorList>
    </citation>
    <scope>NUCLEOTIDE SEQUENCE [LARGE SCALE GENOMIC DNA]</scope>
    <source>
        <strain evidence="2 3">DSM 25350</strain>
    </source>
</reference>
<organism evidence="2 3">
    <name type="scientific">Pleionea mediterranea</name>
    <dbReference type="NCBI Taxonomy" id="523701"/>
    <lineage>
        <taxon>Bacteria</taxon>
        <taxon>Pseudomonadati</taxon>
        <taxon>Pseudomonadota</taxon>
        <taxon>Gammaproteobacteria</taxon>
        <taxon>Oceanospirillales</taxon>
        <taxon>Pleioneaceae</taxon>
        <taxon>Pleionea</taxon>
    </lineage>
</organism>
<evidence type="ECO:0000313" key="3">
    <source>
        <dbReference type="Proteomes" id="UP000245790"/>
    </source>
</evidence>
<dbReference type="RefSeq" id="WP_109763598.1">
    <property type="nucleotide sequence ID" value="NZ_QGGU01000006.1"/>
</dbReference>
<dbReference type="OrthoDB" id="7063662at2"/>